<dbReference type="PROSITE" id="PS50088">
    <property type="entry name" value="ANK_REPEAT"/>
    <property type="match status" value="3"/>
</dbReference>
<dbReference type="InterPro" id="IPR036047">
    <property type="entry name" value="F-box-like_dom_sf"/>
</dbReference>
<comment type="caution">
    <text evidence="5">The sequence shown here is derived from an EMBL/GenBank/DDBJ whole genome shotgun (WGS) entry which is preliminary data.</text>
</comment>
<dbReference type="InterPro" id="IPR002110">
    <property type="entry name" value="Ankyrin_rpt"/>
</dbReference>
<dbReference type="Pfam" id="PF12796">
    <property type="entry name" value="Ank_2"/>
    <property type="match status" value="2"/>
</dbReference>
<reference evidence="5 6" key="1">
    <citation type="submission" date="2024-02" db="EMBL/GenBank/DDBJ databases">
        <title>Discinaceae phylogenomics.</title>
        <authorList>
            <person name="Dirks A.C."/>
            <person name="James T.Y."/>
        </authorList>
    </citation>
    <scope>NUCLEOTIDE SEQUENCE [LARGE SCALE GENOMIC DNA]</scope>
    <source>
        <strain evidence="5 6">ACD0624</strain>
    </source>
</reference>
<dbReference type="InterPro" id="IPR001810">
    <property type="entry name" value="F-box_dom"/>
</dbReference>
<feature type="domain" description="F-box" evidence="4">
    <location>
        <begin position="1"/>
        <end position="47"/>
    </location>
</feature>
<feature type="repeat" description="ANK" evidence="3">
    <location>
        <begin position="227"/>
        <end position="270"/>
    </location>
</feature>
<evidence type="ECO:0000256" key="3">
    <source>
        <dbReference type="PROSITE-ProRule" id="PRU00023"/>
    </source>
</evidence>
<dbReference type="PANTHER" id="PTHR24198">
    <property type="entry name" value="ANKYRIN REPEAT AND PROTEIN KINASE DOMAIN-CONTAINING PROTEIN"/>
    <property type="match status" value="1"/>
</dbReference>
<keyword evidence="1" id="KW-0677">Repeat</keyword>
<proteinExistence type="predicted"/>
<accession>A0ABR3GG19</accession>
<dbReference type="Pfam" id="PF00023">
    <property type="entry name" value="Ank"/>
    <property type="match status" value="1"/>
</dbReference>
<dbReference type="InterPro" id="IPR036770">
    <property type="entry name" value="Ankyrin_rpt-contain_sf"/>
</dbReference>
<name>A0ABR3GG19_9PEZI</name>
<keyword evidence="2 3" id="KW-0040">ANK repeat</keyword>
<dbReference type="PANTHER" id="PTHR24198:SF165">
    <property type="entry name" value="ANKYRIN REPEAT-CONTAINING PROTEIN-RELATED"/>
    <property type="match status" value="1"/>
</dbReference>
<sequence>MFNLQSLPTEVIMLVGDHLGDRDLAHLGQVNRYFNWIFSSTLMQRAMEDKPPRVAKIPALLWAIDYGHTHLVQKIVSQPSFTANSYRTKDALYDAAVLGNANIISTLIAGGYDVNAKRFADNRSALHISAIHGHAEATKMLLDRGADIYARDDWGLTAFNLAISSPFIIFKSVRPIRPLRNRTPTHFAPLTDAEIKLKHEIELCVVSTLRILIENGAHAELHIPDADDDTPLHYAVNNWAGVNHGRNFDVGTEVLRFLVDQGADIMALNNGDEYPIHMAARADVTNLNALKAFLDMGMSPNQRTPGGKTILAGALQFRPEAFPVVELLLDRGAIASGPDGVNLLHFFSDIYKADNEGHSELFERFMRLFLSYGVDFNGDEAKCFTLSAYTGNVPVMKLIFEKGADINTATHSHYHGLKTPLQIAIRKESTEMVEFLVQRGVRMSLGEKGLVEEFLGRKIGKSTFA</sequence>
<dbReference type="CDD" id="cd09917">
    <property type="entry name" value="F-box_SF"/>
    <property type="match status" value="1"/>
</dbReference>
<dbReference type="SMART" id="SM00248">
    <property type="entry name" value="ANK"/>
    <property type="match status" value="7"/>
</dbReference>
<keyword evidence="6" id="KW-1185">Reference proteome</keyword>
<dbReference type="SUPFAM" id="SSF48403">
    <property type="entry name" value="Ankyrin repeat"/>
    <property type="match status" value="1"/>
</dbReference>
<dbReference type="PROSITE" id="PS50181">
    <property type="entry name" value="FBOX"/>
    <property type="match status" value="1"/>
</dbReference>
<feature type="repeat" description="ANK" evidence="3">
    <location>
        <begin position="416"/>
        <end position="448"/>
    </location>
</feature>
<evidence type="ECO:0000313" key="5">
    <source>
        <dbReference type="EMBL" id="KAL0634803.1"/>
    </source>
</evidence>
<dbReference type="Gene3D" id="1.25.40.20">
    <property type="entry name" value="Ankyrin repeat-containing domain"/>
    <property type="match status" value="2"/>
</dbReference>
<evidence type="ECO:0000259" key="4">
    <source>
        <dbReference type="PROSITE" id="PS50181"/>
    </source>
</evidence>
<dbReference type="Proteomes" id="UP001447188">
    <property type="component" value="Unassembled WGS sequence"/>
</dbReference>
<evidence type="ECO:0000313" key="6">
    <source>
        <dbReference type="Proteomes" id="UP001447188"/>
    </source>
</evidence>
<dbReference type="EMBL" id="JBBBZM010000084">
    <property type="protein sequence ID" value="KAL0634803.1"/>
    <property type="molecule type" value="Genomic_DNA"/>
</dbReference>
<protein>
    <recommendedName>
        <fullName evidence="4">F-box domain-containing protein</fullName>
    </recommendedName>
</protein>
<dbReference type="PROSITE" id="PS50297">
    <property type="entry name" value="ANK_REP_REGION"/>
    <property type="match status" value="1"/>
</dbReference>
<evidence type="ECO:0000256" key="1">
    <source>
        <dbReference type="ARBA" id="ARBA00022737"/>
    </source>
</evidence>
<organism evidence="5 6">
    <name type="scientific">Discina gigas</name>
    <dbReference type="NCBI Taxonomy" id="1032678"/>
    <lineage>
        <taxon>Eukaryota</taxon>
        <taxon>Fungi</taxon>
        <taxon>Dikarya</taxon>
        <taxon>Ascomycota</taxon>
        <taxon>Pezizomycotina</taxon>
        <taxon>Pezizomycetes</taxon>
        <taxon>Pezizales</taxon>
        <taxon>Discinaceae</taxon>
        <taxon>Discina</taxon>
    </lineage>
</organism>
<evidence type="ECO:0000256" key="2">
    <source>
        <dbReference type="ARBA" id="ARBA00023043"/>
    </source>
</evidence>
<gene>
    <name evidence="5" type="ORF">Q9L58_006236</name>
</gene>
<dbReference type="SUPFAM" id="SSF81383">
    <property type="entry name" value="F-box domain"/>
    <property type="match status" value="1"/>
</dbReference>
<feature type="repeat" description="ANK" evidence="3">
    <location>
        <begin position="121"/>
        <end position="153"/>
    </location>
</feature>